<evidence type="ECO:0000313" key="5">
    <source>
        <dbReference type="EMBL" id="KAJ3096578.1"/>
    </source>
</evidence>
<dbReference type="GO" id="GO:0032040">
    <property type="term" value="C:small-subunit processome"/>
    <property type="evidence" value="ECO:0007669"/>
    <property type="project" value="InterPro"/>
</dbReference>
<protein>
    <recommendedName>
        <fullName evidence="7">U3 small nucleolar RNA-associated protein 14</fullName>
    </recommendedName>
</protein>
<feature type="region of interest" description="Disordered" evidence="4">
    <location>
        <begin position="501"/>
        <end position="520"/>
    </location>
</feature>
<organism evidence="5 6">
    <name type="scientific">Physocladia obscura</name>
    <dbReference type="NCBI Taxonomy" id="109957"/>
    <lineage>
        <taxon>Eukaryota</taxon>
        <taxon>Fungi</taxon>
        <taxon>Fungi incertae sedis</taxon>
        <taxon>Chytridiomycota</taxon>
        <taxon>Chytridiomycota incertae sedis</taxon>
        <taxon>Chytridiomycetes</taxon>
        <taxon>Chytridiales</taxon>
        <taxon>Chytriomycetaceae</taxon>
        <taxon>Physocladia</taxon>
    </lineage>
</organism>
<name>A0AAD5STR7_9FUNG</name>
<keyword evidence="6" id="KW-1185">Reference proteome</keyword>
<feature type="compositionally biased region" description="Basic and acidic residues" evidence="4">
    <location>
        <begin position="658"/>
        <end position="674"/>
    </location>
</feature>
<dbReference type="Pfam" id="PF04615">
    <property type="entry name" value="Utp14"/>
    <property type="match status" value="1"/>
</dbReference>
<evidence type="ECO:0000256" key="2">
    <source>
        <dbReference type="ARBA" id="ARBA00022553"/>
    </source>
</evidence>
<evidence type="ECO:0000256" key="4">
    <source>
        <dbReference type="SAM" id="MobiDB-lite"/>
    </source>
</evidence>
<feature type="compositionally biased region" description="Basic and acidic residues" evidence="4">
    <location>
        <begin position="48"/>
        <end position="59"/>
    </location>
</feature>
<proteinExistence type="predicted"/>
<feature type="compositionally biased region" description="Low complexity" evidence="4">
    <location>
        <begin position="95"/>
        <end position="104"/>
    </location>
</feature>
<dbReference type="GO" id="GO:0006364">
    <property type="term" value="P:rRNA processing"/>
    <property type="evidence" value="ECO:0007669"/>
    <property type="project" value="InterPro"/>
</dbReference>
<feature type="compositionally biased region" description="Basic residues" evidence="4">
    <location>
        <begin position="501"/>
        <end position="513"/>
    </location>
</feature>
<evidence type="ECO:0000256" key="3">
    <source>
        <dbReference type="ARBA" id="ARBA00023242"/>
    </source>
</evidence>
<keyword evidence="2" id="KW-0597">Phosphoprotein</keyword>
<feature type="compositionally biased region" description="Acidic residues" evidence="4">
    <location>
        <begin position="60"/>
        <end position="82"/>
    </location>
</feature>
<feature type="region of interest" description="Disordered" evidence="4">
    <location>
        <begin position="543"/>
        <end position="571"/>
    </location>
</feature>
<keyword evidence="3" id="KW-0539">Nucleus</keyword>
<accession>A0AAD5STR7</accession>
<feature type="compositionally biased region" description="Acidic residues" evidence="4">
    <location>
        <begin position="545"/>
        <end position="564"/>
    </location>
</feature>
<feature type="region of interest" description="Disordered" evidence="4">
    <location>
        <begin position="48"/>
        <end position="220"/>
    </location>
</feature>
<feature type="compositionally biased region" description="Acidic residues" evidence="4">
    <location>
        <begin position="200"/>
        <end position="214"/>
    </location>
</feature>
<dbReference type="PANTHER" id="PTHR14150">
    <property type="entry name" value="U3 SMALL NUCLEOLAR RNA-ASSOCIATED PROTEIN 14"/>
    <property type="match status" value="1"/>
</dbReference>
<feature type="compositionally biased region" description="Acidic residues" evidence="4">
    <location>
        <begin position="141"/>
        <end position="159"/>
    </location>
</feature>
<evidence type="ECO:0000313" key="6">
    <source>
        <dbReference type="Proteomes" id="UP001211907"/>
    </source>
</evidence>
<evidence type="ECO:0008006" key="7">
    <source>
        <dbReference type="Google" id="ProtNLM"/>
    </source>
</evidence>
<feature type="region of interest" description="Disordered" evidence="4">
    <location>
        <begin position="627"/>
        <end position="678"/>
    </location>
</feature>
<dbReference type="Proteomes" id="UP001211907">
    <property type="component" value="Unassembled WGS sequence"/>
</dbReference>
<comment type="caution">
    <text evidence="5">The sequence shown here is derived from an EMBL/GenBank/DDBJ whole genome shotgun (WGS) entry which is preliminary data.</text>
</comment>
<reference evidence="5" key="1">
    <citation type="submission" date="2020-05" db="EMBL/GenBank/DDBJ databases">
        <title>Phylogenomic resolution of chytrid fungi.</title>
        <authorList>
            <person name="Stajich J.E."/>
            <person name="Amses K."/>
            <person name="Simmons R."/>
            <person name="Seto K."/>
            <person name="Myers J."/>
            <person name="Bonds A."/>
            <person name="Quandt C.A."/>
            <person name="Barry K."/>
            <person name="Liu P."/>
            <person name="Grigoriev I."/>
            <person name="Longcore J.E."/>
            <person name="James T.Y."/>
        </authorList>
    </citation>
    <scope>NUCLEOTIDE SEQUENCE</scope>
    <source>
        <strain evidence="5">JEL0513</strain>
    </source>
</reference>
<dbReference type="AlphaFoldDB" id="A0AAD5STR7"/>
<sequence>MKINSKTKQNGSSRADAVSASIISEHEVLDKQDKRILRLNKQRPDRMDEMVDYNAHEADTIDADDDEELEDEEAFNDSDEENFGVHFAEVCAANSKSSKSTSKKMGFDEDDDELLDEGFPIKSREVNKRKRNSTDVKSDSESPEENDEDWGSDDGEMMDISDLLGTGPSKAIPVNPSHKLSMSDPHDPSNLLLAKHADDSDIDNESIFDSDEDKDAANKTDLSEFVSNLDKKKRKVALKESTEAYAESEFHLSTRRQDPAALVAANAKLDLSDLVASISTESTFTNLRKQISDFAPASGPTLPAKTGSLRAVGTESAPLPTRIQNRLTRAAAYAEASKEVSRWTNVVARNRAADQLDFSTFERPAEAVSSSGALVGKFEPSTNLEMEIAGILAESSLTDKKQMELEDLEMNKISKEEVAARRAELAKLRSLAFFAEQKAKRIAKIKSKTFRKVHKKSEARKASKEAKEVSIDDLKDLDPEAAREKTEKIHADRIKERMTLKHKSTGKWARKMLSRSNNDPETRQALMNQLNKSQSLTRKIAGLDSDQDSEDLNSVDESGSDDGAAESRVRERGQAKLDDLEVEINAVDVVPTKGIYAMKFMQKSLLNQQNETKALLEQARRSILIDSDDDEDISSENESNQKRNTTNYSGVGRIAFGKVDRDDDHQSESDKGEDLADNGIITNNEFSMKSSHPISISLKGNDNVFEVSRENSATFVGKIGNAKFEDVSENSRKNFSMSKDSNTVDFARTVLQSKASISSKNAENDDESNSWLTITASATKKSTKATSATHSDKAMEKMNRIKQQKKIAEFSQDINGTLNLDGVRKLETAKQLSTFPLKPSVVAVVAETKAEKYSKRQQESKQPVKKKIKPAISYASDEDSDPEIQQERAIKNFVHATDIKDLTQRELMQIAFANDNVANEFDDEKADIAESDAPKTVDETLPGWRRQPMTESKQGSWAGSNLTPKMGVVTKIVKKSDSIDAHKRKDFKLKHVIINERRMKKATKYLTTELPFGYESRQQYEQALRMPLGIEWNSTGAHTKLTAPKVVTKMGTVIHPLKMRGFGPPVTKGKKSKN</sequence>
<dbReference type="EMBL" id="JADGJH010002586">
    <property type="protein sequence ID" value="KAJ3096578.1"/>
    <property type="molecule type" value="Genomic_DNA"/>
</dbReference>
<gene>
    <name evidence="5" type="ORF">HK100_005536</name>
</gene>
<feature type="compositionally biased region" description="Basic and acidic residues" evidence="4">
    <location>
        <begin position="122"/>
        <end position="140"/>
    </location>
</feature>
<comment type="subcellular location">
    <subcellularLocation>
        <location evidence="1">Nucleus</location>
        <location evidence="1">Nucleolus</location>
    </subcellularLocation>
</comment>
<evidence type="ECO:0000256" key="1">
    <source>
        <dbReference type="ARBA" id="ARBA00004604"/>
    </source>
</evidence>
<dbReference type="PANTHER" id="PTHR14150:SF12">
    <property type="entry name" value="U3 SMALL NUCLEOLAR RNA-ASSOCIATED PROTEIN 14 HOMOLOG A"/>
    <property type="match status" value="1"/>
</dbReference>
<feature type="region of interest" description="Disordered" evidence="4">
    <location>
        <begin position="854"/>
        <end position="883"/>
    </location>
</feature>
<dbReference type="InterPro" id="IPR006709">
    <property type="entry name" value="SSU_processome_Utp14"/>
</dbReference>